<dbReference type="Proteomes" id="UP000652761">
    <property type="component" value="Unassembled WGS sequence"/>
</dbReference>
<dbReference type="InterPro" id="IPR036013">
    <property type="entry name" value="Band_7/SPFH_dom_sf"/>
</dbReference>
<evidence type="ECO:0000256" key="1">
    <source>
        <dbReference type="ARBA" id="ARBA00004308"/>
    </source>
</evidence>
<accession>A0A843VYS0</accession>
<evidence type="ECO:0000256" key="2">
    <source>
        <dbReference type="RuleBase" id="RU366054"/>
    </source>
</evidence>
<dbReference type="PANTHER" id="PTHR13806:SF31">
    <property type="entry name" value="FLOTILLIN-LIKE PROTEIN 1-RELATED"/>
    <property type="match status" value="1"/>
</dbReference>
<evidence type="ECO:0000313" key="3">
    <source>
        <dbReference type="EMBL" id="MQL98034.1"/>
    </source>
</evidence>
<dbReference type="EMBL" id="NMUH01002129">
    <property type="protein sequence ID" value="MQL98034.1"/>
    <property type="molecule type" value="Genomic_DNA"/>
</dbReference>
<dbReference type="Gene3D" id="3.30.479.30">
    <property type="entry name" value="Band 7 domain"/>
    <property type="match status" value="1"/>
</dbReference>
<dbReference type="InterPro" id="IPR027705">
    <property type="entry name" value="Flotillin_fam"/>
</dbReference>
<dbReference type="PANTHER" id="PTHR13806">
    <property type="entry name" value="FLOTILLIN-RELATED"/>
    <property type="match status" value="1"/>
</dbReference>
<dbReference type="AlphaFoldDB" id="A0A843VYS0"/>
<evidence type="ECO:0000313" key="4">
    <source>
        <dbReference type="Proteomes" id="UP000652761"/>
    </source>
</evidence>
<keyword evidence="2" id="KW-0472">Membrane</keyword>
<sequence>MQVGDEATHSISHIACKRMQGRRLAWQATPGRGMRVGVPVRWLQCSGEQPARALCRCDCRPSGATWVPVRCCLRIDRCRSHLAEETAARQEGEEAAVMVGSSKDTEARRLGGSSKDAEFLVANASEFLVITRYDIDDIKLAKKAWKLTVLLPAIFTIGPLIDDRNSLLRYSKLISPHDKLSNHIKELVKGVIEGETHVLAASMTMEEIFRGTKSFKEEVFKKV</sequence>
<comment type="similarity">
    <text evidence="2">Belongs to the band 7/mec-2 family. Flotillin subfamily.</text>
</comment>
<protein>
    <recommendedName>
        <fullName evidence="2">Flotillin-like</fullName>
    </recommendedName>
</protein>
<proteinExistence type="inferred from homology"/>
<gene>
    <name evidence="3" type="ORF">Taro_030731</name>
</gene>
<organism evidence="3 4">
    <name type="scientific">Colocasia esculenta</name>
    <name type="common">Wild taro</name>
    <name type="synonym">Arum esculentum</name>
    <dbReference type="NCBI Taxonomy" id="4460"/>
    <lineage>
        <taxon>Eukaryota</taxon>
        <taxon>Viridiplantae</taxon>
        <taxon>Streptophyta</taxon>
        <taxon>Embryophyta</taxon>
        <taxon>Tracheophyta</taxon>
        <taxon>Spermatophyta</taxon>
        <taxon>Magnoliopsida</taxon>
        <taxon>Liliopsida</taxon>
        <taxon>Araceae</taxon>
        <taxon>Aroideae</taxon>
        <taxon>Colocasieae</taxon>
        <taxon>Colocasia</taxon>
    </lineage>
</organism>
<name>A0A843VYS0_COLES</name>
<reference evidence="3" key="1">
    <citation type="submission" date="2017-07" db="EMBL/GenBank/DDBJ databases">
        <title>Taro Niue Genome Assembly and Annotation.</title>
        <authorList>
            <person name="Atibalentja N."/>
            <person name="Keating K."/>
            <person name="Fields C.J."/>
        </authorList>
    </citation>
    <scope>NUCLEOTIDE SEQUENCE</scope>
    <source>
        <strain evidence="3">Niue_2</strain>
        <tissue evidence="3">Leaf</tissue>
    </source>
</reference>
<dbReference type="OrthoDB" id="6080404at2759"/>
<keyword evidence="2" id="KW-1003">Cell membrane</keyword>
<dbReference type="GO" id="GO:0005901">
    <property type="term" value="C:caveola"/>
    <property type="evidence" value="ECO:0007669"/>
    <property type="project" value="UniProtKB-SubCell"/>
</dbReference>
<comment type="caution">
    <text evidence="3">The sequence shown here is derived from an EMBL/GenBank/DDBJ whole genome shotgun (WGS) entry which is preliminary data.</text>
</comment>
<dbReference type="GO" id="GO:0012505">
    <property type="term" value="C:endomembrane system"/>
    <property type="evidence" value="ECO:0007669"/>
    <property type="project" value="UniProtKB-SubCell"/>
</dbReference>
<keyword evidence="4" id="KW-1185">Reference proteome</keyword>
<comment type="subcellular location">
    <subcellularLocation>
        <location evidence="2">Cell membrane</location>
        <topology evidence="2">Lipid-anchor</topology>
    </subcellularLocation>
    <subcellularLocation>
        <location evidence="2">Membrane</location>
        <location evidence="2">Caveola</location>
    </subcellularLocation>
    <subcellularLocation>
        <location evidence="1">Endomembrane system</location>
    </subcellularLocation>
</comment>